<dbReference type="InterPro" id="IPR007740">
    <property type="entry name" value="Ribosomal_mL49"/>
</dbReference>
<dbReference type="RefSeq" id="XP_004360544.1">
    <property type="nucleotide sequence ID" value="XM_004360487.1"/>
</dbReference>
<gene>
    <name evidence="7" type="ORF">DFA_04823</name>
</gene>
<organism evidence="7 8">
    <name type="scientific">Cavenderia fasciculata</name>
    <name type="common">Slime mold</name>
    <name type="synonym">Dictyostelium fasciculatum</name>
    <dbReference type="NCBI Taxonomy" id="261658"/>
    <lineage>
        <taxon>Eukaryota</taxon>
        <taxon>Amoebozoa</taxon>
        <taxon>Evosea</taxon>
        <taxon>Eumycetozoa</taxon>
        <taxon>Dictyostelia</taxon>
        <taxon>Acytosteliales</taxon>
        <taxon>Cavenderiaceae</taxon>
        <taxon>Cavenderia</taxon>
    </lineage>
</organism>
<evidence type="ECO:0000256" key="6">
    <source>
        <dbReference type="ARBA" id="ARBA00035191"/>
    </source>
</evidence>
<dbReference type="STRING" id="1054147.F4PLT7"/>
<dbReference type="AlphaFoldDB" id="F4PLT7"/>
<evidence type="ECO:0000256" key="2">
    <source>
        <dbReference type="ARBA" id="ARBA00005677"/>
    </source>
</evidence>
<evidence type="ECO:0000313" key="7">
    <source>
        <dbReference type="EMBL" id="EGG22693.1"/>
    </source>
</evidence>
<evidence type="ECO:0000256" key="4">
    <source>
        <dbReference type="ARBA" id="ARBA00023128"/>
    </source>
</evidence>
<dbReference type="GO" id="GO:0006412">
    <property type="term" value="P:translation"/>
    <property type="evidence" value="ECO:0007669"/>
    <property type="project" value="InterPro"/>
</dbReference>
<dbReference type="GO" id="GO:0005762">
    <property type="term" value="C:mitochondrial large ribosomal subunit"/>
    <property type="evidence" value="ECO:0007669"/>
    <property type="project" value="TreeGrafter"/>
</dbReference>
<dbReference type="OrthoDB" id="19439at2759"/>
<evidence type="ECO:0000313" key="8">
    <source>
        <dbReference type="Proteomes" id="UP000007797"/>
    </source>
</evidence>
<dbReference type="KEGG" id="dfa:DFA_04823"/>
<dbReference type="EMBL" id="GL883008">
    <property type="protein sequence ID" value="EGG22693.1"/>
    <property type="molecule type" value="Genomic_DNA"/>
</dbReference>
<name>F4PLT7_CACFS</name>
<keyword evidence="3" id="KW-0689">Ribosomal protein</keyword>
<evidence type="ECO:0000256" key="5">
    <source>
        <dbReference type="ARBA" id="ARBA00023274"/>
    </source>
</evidence>
<reference evidence="8" key="1">
    <citation type="journal article" date="2011" name="Genome Res.">
        <title>Phylogeny-wide analysis of social amoeba genomes highlights ancient origins for complex intercellular communication.</title>
        <authorList>
            <person name="Heidel A.J."/>
            <person name="Lawal H.M."/>
            <person name="Felder M."/>
            <person name="Schilde C."/>
            <person name="Helps N.R."/>
            <person name="Tunggal B."/>
            <person name="Rivero F."/>
            <person name="John U."/>
            <person name="Schleicher M."/>
            <person name="Eichinger L."/>
            <person name="Platzer M."/>
            <person name="Noegel A.A."/>
            <person name="Schaap P."/>
            <person name="Gloeckner G."/>
        </authorList>
    </citation>
    <scope>NUCLEOTIDE SEQUENCE [LARGE SCALE GENOMIC DNA]</scope>
    <source>
        <strain evidence="8">SH3</strain>
    </source>
</reference>
<sequence length="197" mass="21716">MFALKRSSSLFSTLYISSASSYAPTAAIGSSLITGSLYNSQSTSTTTTYNNIFRSYCSTTTTASLEATTQSNNIENTIPKKKKIKQYKLNTVSPLKYPIVNTITNINTVKALGGTENLPFHFERTDSGRLGVYSDIIRSRNCQETVVRKFSGNADEIISEIKNIIGQDVDIQQRESSIVIKGNYTQPIVLWLVALGF</sequence>
<dbReference type="GeneID" id="14874998"/>
<accession>F4PLT7</accession>
<evidence type="ECO:0000256" key="3">
    <source>
        <dbReference type="ARBA" id="ARBA00022980"/>
    </source>
</evidence>
<dbReference type="PANTHER" id="PTHR13477:SF0">
    <property type="entry name" value="LARGE RIBOSOMAL SUBUNIT PROTEIN ML49"/>
    <property type="match status" value="1"/>
</dbReference>
<protein>
    <recommendedName>
        <fullName evidence="6">Large ribosomal subunit protein mL49</fullName>
    </recommendedName>
</protein>
<dbReference type="PANTHER" id="PTHR13477">
    <property type="entry name" value="MITOCHONDRIAL 39S RIBOSOMAL PROTEIN L49"/>
    <property type="match status" value="1"/>
</dbReference>
<dbReference type="Pfam" id="PF05046">
    <property type="entry name" value="Img2"/>
    <property type="match status" value="1"/>
</dbReference>
<keyword evidence="5" id="KW-0687">Ribonucleoprotein</keyword>
<proteinExistence type="inferred from homology"/>
<comment type="subcellular location">
    <subcellularLocation>
        <location evidence="1">Mitochondrion</location>
    </subcellularLocation>
</comment>
<evidence type="ECO:0000256" key="1">
    <source>
        <dbReference type="ARBA" id="ARBA00004173"/>
    </source>
</evidence>
<dbReference type="GO" id="GO:0003735">
    <property type="term" value="F:structural constituent of ribosome"/>
    <property type="evidence" value="ECO:0007669"/>
    <property type="project" value="InterPro"/>
</dbReference>
<dbReference type="Gene3D" id="3.30.780.10">
    <property type="entry name" value="SUI1-like domain"/>
    <property type="match status" value="1"/>
</dbReference>
<dbReference type="Proteomes" id="UP000007797">
    <property type="component" value="Unassembled WGS sequence"/>
</dbReference>
<keyword evidence="4" id="KW-0496">Mitochondrion</keyword>
<comment type="similarity">
    <text evidence="2">Belongs to the mitochondrion-specific ribosomal protein mL49 family.</text>
</comment>
<keyword evidence="8" id="KW-1185">Reference proteome</keyword>